<sequence>MKLALQFLVFLVFLSCHNEKKIEQNTDKQVTNNDVIETKTTVIKPSEKTTGKISNIDVGCGYTYRLRGTNIDLSIPKKREIDQINSILQHVGIPMNFEYYSANIQNAVATMIDNKRYIIYDQRLFNYSDKLGDTYWNSMSILAHEIGHHLSGHTLNNHGNLDDELEADKFSGFILFKMGAKLSEAKNAISLLGSETDNDSHPSKYKRIASITKGWNEANAQRYSSAIPPSPIDDDENYQITKFYEKDILSEDMIHYVNRNGNNYNDYEGIIINIDKEDPSGNNIDPYHNMLVTLELTKINKEQYDEDRKIGQRYQFNLIDYYQGDRVTLSWLEALMVPGRKIRFKSFYIGWDSESFTYVEKKKR</sequence>
<accession>A0A8J8KCZ1</accession>
<evidence type="ECO:0008006" key="3">
    <source>
        <dbReference type="Google" id="ProtNLM"/>
    </source>
</evidence>
<name>A0A8J8KCZ1_9FLAO</name>
<reference evidence="1" key="1">
    <citation type="submission" date="2020-05" db="EMBL/GenBank/DDBJ databases">
        <title>Genomic Encyclopedia of Type Strains, Phase IV (KMG-V): Genome sequencing to study the core and pangenomes of soil and plant-associated prokaryotes.</title>
        <authorList>
            <person name="Whitman W."/>
        </authorList>
    </citation>
    <scope>NUCLEOTIDE SEQUENCE</scope>
    <source>
        <strain evidence="1">16F</strain>
    </source>
</reference>
<comment type="caution">
    <text evidence="1">The sequence shown here is derived from an EMBL/GenBank/DDBJ whole genome shotgun (WGS) entry which is preliminary data.</text>
</comment>
<keyword evidence="2" id="KW-1185">Reference proteome</keyword>
<gene>
    <name evidence="1" type="ORF">HNQ03_003280</name>
</gene>
<proteinExistence type="predicted"/>
<organism evidence="1 2">
    <name type="scientific">Frigoriflavimonas asaccharolytica</name>
    <dbReference type="NCBI Taxonomy" id="2735899"/>
    <lineage>
        <taxon>Bacteria</taxon>
        <taxon>Pseudomonadati</taxon>
        <taxon>Bacteroidota</taxon>
        <taxon>Flavobacteriia</taxon>
        <taxon>Flavobacteriales</taxon>
        <taxon>Weeksellaceae</taxon>
        <taxon>Frigoriflavimonas</taxon>
    </lineage>
</organism>
<evidence type="ECO:0000313" key="2">
    <source>
        <dbReference type="Proteomes" id="UP000610746"/>
    </source>
</evidence>
<evidence type="ECO:0000313" key="1">
    <source>
        <dbReference type="EMBL" id="NRS94174.1"/>
    </source>
</evidence>
<dbReference type="EMBL" id="JABSNO010000058">
    <property type="protein sequence ID" value="NRS94174.1"/>
    <property type="molecule type" value="Genomic_DNA"/>
</dbReference>
<protein>
    <recommendedName>
        <fullName evidence="3">Peptidase M48-like protein</fullName>
    </recommendedName>
</protein>
<dbReference type="Proteomes" id="UP000610746">
    <property type="component" value="Unassembled WGS sequence"/>
</dbReference>
<dbReference type="AlphaFoldDB" id="A0A8J8KCZ1"/>
<dbReference type="RefSeq" id="WP_173780690.1">
    <property type="nucleotide sequence ID" value="NZ_JABSNO010000058.1"/>
</dbReference>
<dbReference type="PROSITE" id="PS51257">
    <property type="entry name" value="PROKAR_LIPOPROTEIN"/>
    <property type="match status" value="1"/>
</dbReference>